<feature type="binding site" evidence="12">
    <location>
        <position position="1375"/>
    </location>
    <ligand>
        <name>Zn(2+)</name>
        <dbReference type="ChEBI" id="CHEBI:29105"/>
        <note>catalytic</note>
    </ligand>
</feature>
<dbReference type="PANTHER" id="PTHR10127">
    <property type="entry name" value="DISCOIDIN, CUB, EGF, LAMININ , AND ZINC METALLOPROTEASE DOMAIN CONTAINING"/>
    <property type="match status" value="1"/>
</dbReference>
<feature type="domain" description="Peptidase M12A" evidence="16">
    <location>
        <begin position="1269"/>
        <end position="1473"/>
    </location>
</feature>
<proteinExistence type="inferred from homology"/>
<dbReference type="VEuPathDB" id="VectorBase:AMEM003329"/>
<dbReference type="InterPro" id="IPR001320">
    <property type="entry name" value="Iontro_rcpt_C"/>
</dbReference>
<accession>A0A182UTF8</accession>
<dbReference type="GO" id="GO:0008270">
    <property type="term" value="F:zinc ion binding"/>
    <property type="evidence" value="ECO:0007669"/>
    <property type="project" value="UniProtKB-UniRule"/>
</dbReference>
<feature type="active site" evidence="12">
    <location>
        <position position="1366"/>
    </location>
</feature>
<feature type="chain" id="PRO_5007951194" description="Metalloendopeptidase" evidence="13">
    <location>
        <begin position="22"/>
        <end position="1497"/>
    </location>
</feature>
<name>A0A182UTF8_ANOME</name>
<comment type="caution">
    <text evidence="12">Lacks conserved residue(s) required for the propagation of feature annotation.</text>
</comment>
<reference evidence="17" key="1">
    <citation type="submission" date="2020-05" db="UniProtKB">
        <authorList>
            <consortium name="EnsemblMetazoa"/>
        </authorList>
    </citation>
    <scope>IDENTIFICATION</scope>
    <source>
        <strain evidence="17">MAF</strain>
    </source>
</reference>
<keyword evidence="7 15" id="KW-0472">Membrane</keyword>
<keyword evidence="13" id="KW-0732">Signal</keyword>
<dbReference type="GO" id="GO:0006508">
    <property type="term" value="P:proteolysis"/>
    <property type="evidence" value="ECO:0007669"/>
    <property type="project" value="UniProtKB-KW"/>
</dbReference>
<keyword evidence="12 13" id="KW-0862">Zinc</keyword>
<dbReference type="Gene3D" id="3.40.390.10">
    <property type="entry name" value="Collagenase (Catalytic Domain)"/>
    <property type="match status" value="2"/>
</dbReference>
<dbReference type="CDD" id="cd04280">
    <property type="entry name" value="ZnMc_astacin_like"/>
    <property type="match status" value="2"/>
</dbReference>
<dbReference type="InterPro" id="IPR006026">
    <property type="entry name" value="Peptidase_Metallo"/>
</dbReference>
<dbReference type="VEuPathDB" id="VectorBase:AMEM21_002699"/>
<dbReference type="EC" id="3.4.24.-" evidence="13"/>
<keyword evidence="9" id="KW-0325">Glycoprotein</keyword>
<feature type="domain" description="Peptidase M12A" evidence="16">
    <location>
        <begin position="995"/>
        <end position="1201"/>
    </location>
</feature>
<organism evidence="17 18">
    <name type="scientific">Anopheles merus</name>
    <name type="common">Mosquito</name>
    <dbReference type="NCBI Taxonomy" id="30066"/>
    <lineage>
        <taxon>Eukaryota</taxon>
        <taxon>Metazoa</taxon>
        <taxon>Ecdysozoa</taxon>
        <taxon>Arthropoda</taxon>
        <taxon>Hexapoda</taxon>
        <taxon>Insecta</taxon>
        <taxon>Pterygota</taxon>
        <taxon>Neoptera</taxon>
        <taxon>Endopterygota</taxon>
        <taxon>Diptera</taxon>
        <taxon>Nematocera</taxon>
        <taxon>Culicoidea</taxon>
        <taxon>Culicidae</taxon>
        <taxon>Anophelinae</taxon>
        <taxon>Anopheles</taxon>
    </lineage>
</organism>
<dbReference type="STRING" id="30066.A0A182UTF8"/>
<dbReference type="Gene3D" id="3.40.190.10">
    <property type="entry name" value="Periplasmic binding protein-like II"/>
    <property type="match status" value="1"/>
</dbReference>
<dbReference type="VEuPathDB" id="VectorBase:AMEM21_006620"/>
<feature type="disulfide bond" evidence="12">
    <location>
        <begin position="1335"/>
        <end position="1357"/>
    </location>
</feature>
<dbReference type="PROSITE" id="PS51864">
    <property type="entry name" value="ASTACIN"/>
    <property type="match status" value="2"/>
</dbReference>
<keyword evidence="12 13" id="KW-0378">Hydrolase</keyword>
<evidence type="ECO:0000259" key="16">
    <source>
        <dbReference type="PROSITE" id="PS51864"/>
    </source>
</evidence>
<dbReference type="GO" id="GO:0004222">
    <property type="term" value="F:metalloendopeptidase activity"/>
    <property type="evidence" value="ECO:0007669"/>
    <property type="project" value="UniProtKB-UniRule"/>
</dbReference>
<comment type="subcellular location">
    <subcellularLocation>
        <location evidence="1">Membrane</location>
        <topology evidence="1">Multi-pass membrane protein</topology>
    </subcellularLocation>
</comment>
<evidence type="ECO:0000313" key="17">
    <source>
        <dbReference type="EnsemblMetazoa" id="AMEM003329-PA"/>
    </source>
</evidence>
<dbReference type="Proteomes" id="UP000075903">
    <property type="component" value="Unassembled WGS sequence"/>
</dbReference>
<keyword evidence="18" id="KW-1185">Reference proteome</keyword>
<evidence type="ECO:0000256" key="5">
    <source>
        <dbReference type="ARBA" id="ARBA00022989"/>
    </source>
</evidence>
<evidence type="ECO:0000256" key="10">
    <source>
        <dbReference type="ARBA" id="ARBA00023286"/>
    </source>
</evidence>
<keyword evidence="4 15" id="KW-0812">Transmembrane</keyword>
<dbReference type="SUPFAM" id="SSF55486">
    <property type="entry name" value="Metalloproteases ('zincins'), catalytic domain"/>
    <property type="match status" value="2"/>
</dbReference>
<evidence type="ECO:0000256" key="8">
    <source>
        <dbReference type="ARBA" id="ARBA00023170"/>
    </source>
</evidence>
<evidence type="ECO:0000256" key="7">
    <source>
        <dbReference type="ARBA" id="ARBA00023136"/>
    </source>
</evidence>
<dbReference type="InterPro" id="IPR034035">
    <property type="entry name" value="Astacin-like_dom"/>
</dbReference>
<keyword evidence="3" id="KW-0813">Transport</keyword>
<feature type="region of interest" description="Disordered" evidence="14">
    <location>
        <begin position="757"/>
        <end position="838"/>
    </location>
</feature>
<evidence type="ECO:0000256" key="13">
    <source>
        <dbReference type="RuleBase" id="RU361183"/>
    </source>
</evidence>
<feature type="binding site" evidence="12">
    <location>
        <position position="1093"/>
    </location>
    <ligand>
        <name>Zn(2+)</name>
        <dbReference type="ChEBI" id="CHEBI:29105"/>
        <note>catalytic</note>
    </ligand>
</feature>
<feature type="binding site" evidence="12">
    <location>
        <position position="1365"/>
    </location>
    <ligand>
        <name>Zn(2+)</name>
        <dbReference type="ChEBI" id="CHEBI:29105"/>
        <note>catalytic</note>
    </ligand>
</feature>
<dbReference type="SMART" id="SM00918">
    <property type="entry name" value="Lig_chan-Glu_bd"/>
    <property type="match status" value="1"/>
</dbReference>
<evidence type="ECO:0000256" key="15">
    <source>
        <dbReference type="SAM" id="Phobius"/>
    </source>
</evidence>
<dbReference type="InterPro" id="IPR001506">
    <property type="entry name" value="Peptidase_M12A"/>
</dbReference>
<dbReference type="SMART" id="SM00235">
    <property type="entry name" value="ZnMc"/>
    <property type="match status" value="2"/>
</dbReference>
<evidence type="ECO:0000256" key="9">
    <source>
        <dbReference type="ARBA" id="ARBA00023180"/>
    </source>
</evidence>
<dbReference type="InterPro" id="IPR019594">
    <property type="entry name" value="Glu/Gly-bd"/>
</dbReference>
<feature type="binding site" evidence="12">
    <location>
        <position position="1369"/>
    </location>
    <ligand>
        <name>Zn(2+)</name>
        <dbReference type="ChEBI" id="CHEBI:29105"/>
        <note>catalytic</note>
    </ligand>
</feature>
<dbReference type="Gene3D" id="1.10.287.70">
    <property type="match status" value="1"/>
</dbReference>
<keyword evidence="5 15" id="KW-1133">Transmembrane helix</keyword>
<dbReference type="Pfam" id="PF00060">
    <property type="entry name" value="Lig_chan"/>
    <property type="match status" value="1"/>
</dbReference>
<evidence type="ECO:0000256" key="6">
    <source>
        <dbReference type="ARBA" id="ARBA00023065"/>
    </source>
</evidence>
<keyword evidence="10" id="KW-1071">Ligand-gated ion channel</keyword>
<evidence type="ECO:0000256" key="2">
    <source>
        <dbReference type="ARBA" id="ARBA00008685"/>
    </source>
</evidence>
<evidence type="ECO:0000256" key="1">
    <source>
        <dbReference type="ARBA" id="ARBA00004141"/>
    </source>
</evidence>
<comment type="cofactor">
    <cofactor evidence="12 13">
        <name>Zn(2+)</name>
        <dbReference type="ChEBI" id="CHEBI:29105"/>
    </cofactor>
    <text evidence="12 13">Binds 1 zinc ion per subunit.</text>
</comment>
<dbReference type="GO" id="GO:0016020">
    <property type="term" value="C:membrane"/>
    <property type="evidence" value="ECO:0007669"/>
    <property type="project" value="UniProtKB-SubCell"/>
</dbReference>
<keyword evidence="11" id="KW-0407">Ion channel</keyword>
<feature type="compositionally biased region" description="Polar residues" evidence="14">
    <location>
        <begin position="760"/>
        <end position="800"/>
    </location>
</feature>
<evidence type="ECO:0000256" key="14">
    <source>
        <dbReference type="SAM" id="MobiDB-lite"/>
    </source>
</evidence>
<feature type="disulfide bond" evidence="12">
    <location>
        <begin position="1063"/>
        <end position="1085"/>
    </location>
</feature>
<dbReference type="PANTHER" id="PTHR10127:SF883">
    <property type="entry name" value="ZINC METALLOPROTEINASE NAS-8"/>
    <property type="match status" value="1"/>
</dbReference>
<protein>
    <recommendedName>
        <fullName evidence="13">Metalloendopeptidase</fullName>
        <ecNumber evidence="13">3.4.24.-</ecNumber>
    </recommendedName>
</protein>
<evidence type="ECO:0000256" key="12">
    <source>
        <dbReference type="PROSITE-ProRule" id="PRU01211"/>
    </source>
</evidence>
<feature type="transmembrane region" description="Helical" evidence="15">
    <location>
        <begin position="433"/>
        <end position="452"/>
    </location>
</feature>
<dbReference type="PRINTS" id="PR00480">
    <property type="entry name" value="ASTACIN"/>
</dbReference>
<dbReference type="VEuPathDB" id="VectorBase:AMEM21_009153"/>
<evidence type="ECO:0000313" key="18">
    <source>
        <dbReference type="Proteomes" id="UP000075903"/>
    </source>
</evidence>
<evidence type="ECO:0000256" key="11">
    <source>
        <dbReference type="ARBA" id="ARBA00023303"/>
    </source>
</evidence>
<dbReference type="SUPFAM" id="SSF53850">
    <property type="entry name" value="Periplasmic binding protein-like II"/>
    <property type="match status" value="1"/>
</dbReference>
<keyword evidence="12 13" id="KW-0482">Metalloprotease</keyword>
<dbReference type="FunFam" id="3.40.390.10:FF:000075">
    <property type="entry name" value="Metalloendopeptidase"/>
    <property type="match status" value="2"/>
</dbReference>
<keyword evidence="12 13" id="KW-0479">Metal-binding</keyword>
<dbReference type="InterPro" id="IPR024079">
    <property type="entry name" value="MetalloPept_cat_dom_sf"/>
</dbReference>
<keyword evidence="8" id="KW-0675">Receptor</keyword>
<feature type="binding site" evidence="12">
    <location>
        <position position="1103"/>
    </location>
    <ligand>
        <name>Zn(2+)</name>
        <dbReference type="ChEBI" id="CHEBI:29105"/>
        <note>catalytic</note>
    </ligand>
</feature>
<keyword evidence="12" id="KW-1015">Disulfide bond</keyword>
<feature type="active site" evidence="12">
    <location>
        <position position="1094"/>
    </location>
</feature>
<feature type="signal peptide" evidence="13">
    <location>
        <begin position="1"/>
        <end position="21"/>
    </location>
</feature>
<dbReference type="EnsemblMetazoa" id="AMEM003329-RA">
    <property type="protein sequence ID" value="AMEM003329-PA"/>
    <property type="gene ID" value="AMEM003329"/>
</dbReference>
<evidence type="ECO:0000256" key="4">
    <source>
        <dbReference type="ARBA" id="ARBA00022692"/>
    </source>
</evidence>
<feature type="transmembrane region" description="Helical" evidence="15">
    <location>
        <begin position="503"/>
        <end position="527"/>
    </location>
</feature>
<keyword evidence="12 13" id="KW-0645">Protease</keyword>
<keyword evidence="6" id="KW-0406">Ion transport</keyword>
<evidence type="ECO:0000256" key="3">
    <source>
        <dbReference type="ARBA" id="ARBA00022448"/>
    </source>
</evidence>
<dbReference type="Pfam" id="PF01400">
    <property type="entry name" value="Astacin"/>
    <property type="match status" value="2"/>
</dbReference>
<sequence>MFKRIVLAVINIVFLIVGTTAFASLHHAESFNQQLIRYKGRDSSNGYFELASEVYYTGAYDLVEEQNETATCLRADCREQSNSSPVVRDRRRVDPTFYGHPKTREQIWERNFAHVIEDNRQTLSLVTLLNKIIMKYLYSCIPIVLFDTYVATTENYMLEALFSDFPITYITGRIGPNYTLDNPGILEPTGPQCRSYIIFLADVMMTRKVIGPQMNSYVVLIPRSSQWKLQEFLAAKQSRDIINLLVIGESYSVDKRINNEQPYVLYTHELYIDGLGANRPQVLTSWIGNKFSRNNVNLFPKKLRKGFSGHRFTVKAAHQPPFMIKRLSTDGVGNVNIRWEGLEMRLLRAMAQYLNFTYDIIEPGRMELGPGDAVVEEIKRGQGDMGLAGIYVTIERNLATEMSVSHSTDCAAFLTLMSSALPRYRAILGPFQWPVWVAVILIYLLAIFPLAFSDKMTLRHLLGNWSEIENMFWYVFGTFTNSLTFQGENSWSNTRKTSTRMLIGIYWVFTIIITACYTGSIIAFITLPVEPERIDGIEQLSRGFFRVGTLDRGGWERWFLNSSHKQTNKLLKDLRFVSSVDEGIRNVTEAFLISYAFIGSKGELEFLIKSNLSHQFENKRYGLHVSRECFALYGVSMVFPPNSVYRDPINNAILYMQEAGLIGKMNRDVTWETIKTKDGRRKEASVGEVLRSTAPSERGLTLADTEGMFLLMLFGYVVALGVLISEWVGGCTNKCREVLKERAERLKAAAAEIAAAATAGSDNGSLPASSSTSTNRNSPHKSTGLNGVDNSLPASGNGSATVRRIRLTGEDAENEPNEFDVPPDAASDGGSSLQRHSLSECLSEVSAHTMQDLYNGPDRRHSTIVFLDGQLMSEEEAQRKVARSKSRHRHSLSSVLEREVSQLFRFLGKESPHSARAEESSDAGGLVRRGAGRGRKEMKVAVEINARATEEGQQGRRVKNYDSRYQQQPAHELGFGYYYQGDIMLPTEPKSQDRLSVAEEHTSTVWPNAIVPYYITPNAFTPNEIRIIERSMQVFHAKTCVRFVPRTPDTPYYVQITNRPAGCYASVGRVQDNNQNVMNLQAPGCLAGGTPMHEMMHILGFLHEVSRPDRDDYIYVNRSALEPRYQTDSFYRNNFAKYERDIETYNIDYNYGSIMHYTRYAGARDRKYPVLVNLKPYDEPDFGNTTLSPSDIESIQFRYCRNASGLFWLNPFQLVTTTFLGTRHSSRRRVENYDSRYQQQPAHELGFGYYYQGDIMLPTEPKGQDRLSVAEEYTSTVWPNGIVPYYFTPNTFSPNEIFTIERAMQVFHAKTCIRFVPRRLETPYYVQITNRPTGCYSFVGRSLNNSRNLMNLQTPACLTGGTPMHEMMHVLGFFHEVSRPDRDDYIYVNRSALVPKFQTDTFYESNLAKYDQFVETYNIGYNYGSVMHYSRYAGASDRKYPVLVNRKPYDKPDFGNNTLSPSDIEGIKFRYCRNATGIYRLNWLQQIPTTVLGSRPV</sequence>
<feature type="binding site" evidence="12">
    <location>
        <position position="1097"/>
    </location>
    <ligand>
        <name>Zn(2+)</name>
        <dbReference type="ChEBI" id="CHEBI:29105"/>
        <note>catalytic</note>
    </ligand>
</feature>
<dbReference type="GO" id="GO:0015276">
    <property type="term" value="F:ligand-gated monoatomic ion channel activity"/>
    <property type="evidence" value="ECO:0007669"/>
    <property type="project" value="InterPro"/>
</dbReference>
<comment type="similarity">
    <text evidence="2">Belongs to the glutamate-gated ion channel (TC 1.A.10.1) family.</text>
</comment>
<feature type="compositionally biased region" description="Basic and acidic residues" evidence="14">
    <location>
        <begin position="910"/>
        <end position="919"/>
    </location>
</feature>
<feature type="region of interest" description="Disordered" evidence="14">
    <location>
        <begin position="910"/>
        <end position="932"/>
    </location>
</feature>